<accession>A0A0U2MBF3</accession>
<feature type="transmembrane region" description="Helical" evidence="1">
    <location>
        <begin position="97"/>
        <end position="118"/>
    </location>
</feature>
<name>A0A0U2MBF3_9CUCU</name>
<evidence type="ECO:0000313" key="2">
    <source>
        <dbReference type="EMBL" id="ALI86981.1"/>
    </source>
</evidence>
<organism evidence="2">
    <name type="scientific">Cryptolestes turcicus</name>
    <dbReference type="NCBI Taxonomy" id="1173687"/>
    <lineage>
        <taxon>Eukaryota</taxon>
        <taxon>Metazoa</taxon>
        <taxon>Ecdysozoa</taxon>
        <taxon>Arthropoda</taxon>
        <taxon>Hexapoda</taxon>
        <taxon>Insecta</taxon>
        <taxon>Pterygota</taxon>
        <taxon>Neoptera</taxon>
        <taxon>Endopterygota</taxon>
        <taxon>Coleoptera</taxon>
        <taxon>Polyphaga</taxon>
        <taxon>Cucujiformia</taxon>
        <taxon>Laemophloeidae</taxon>
        <taxon>Cryptolestes</taxon>
    </lineage>
</organism>
<proteinExistence type="predicted"/>
<keyword evidence="1" id="KW-0812">Transmembrane</keyword>
<reference evidence="2" key="1">
    <citation type="journal article" date="2015" name="Mitochondrial DNA">
        <title>The complete mitochondrial genome of Scapharca kagoshimensis (Bivalvia: Arcidae).</title>
        <authorList>
            <person name="Sun X."/>
            <person name="Zhou W."/>
            <person name="Sun Z."/>
            <person name="Qian L."/>
            <person name="Zhang Y."/>
            <person name="Pan T."/>
            <person name="Zhang B."/>
        </authorList>
    </citation>
    <scope>NUCLEOTIDE SEQUENCE</scope>
</reference>
<dbReference type="EMBL" id="KT070712">
    <property type="protein sequence ID" value="ALI86981.1"/>
    <property type="molecule type" value="Genomic_DNA"/>
</dbReference>
<dbReference type="AlphaFoldDB" id="A0A0U2MBF3"/>
<reference evidence="2" key="2">
    <citation type="submission" date="2015-06" db="EMBL/GenBank/DDBJ databases">
        <authorList>
            <person name="Hoefler B.C."/>
            <person name="Straight P.D."/>
        </authorList>
    </citation>
    <scope>NUCLEOTIDE SEQUENCE</scope>
</reference>
<gene>
    <name evidence="2" type="primary">ND6</name>
</gene>
<sequence>MIMLFIFFISLMFMFLNHPLSMGLMLLLQTICISILSGIMMINFWYSYMIFLIMIGGMLVLFFMHNLCSFLWKIFILNQTNITILYFFNFINFHLIIKYQMLFLINLINYIYWLLFWVNPNYNKIFKFSHKYNLYYNNYLFIYYFNCYCKNYLYLMWSFTTNKLNENTYLKSIPLIKNY</sequence>
<feature type="transmembrane region" description="Helical" evidence="1">
    <location>
        <begin position="44"/>
        <end position="63"/>
    </location>
</feature>
<feature type="transmembrane region" description="Helical" evidence="1">
    <location>
        <begin position="139"/>
        <end position="157"/>
    </location>
</feature>
<protein>
    <submittedName>
        <fullName evidence="2">NADH dehydrogenase subunit 6</fullName>
    </submittedName>
</protein>
<geneLocation type="mitochondrion" evidence="2"/>
<feature type="transmembrane region" description="Helical" evidence="1">
    <location>
        <begin position="70"/>
        <end position="91"/>
    </location>
</feature>
<evidence type="ECO:0000256" key="1">
    <source>
        <dbReference type="SAM" id="Phobius"/>
    </source>
</evidence>
<keyword evidence="2" id="KW-0496">Mitochondrion</keyword>
<keyword evidence="1" id="KW-1133">Transmembrane helix</keyword>
<keyword evidence="1" id="KW-0472">Membrane</keyword>